<dbReference type="RefSeq" id="WP_165596558.1">
    <property type="nucleotide sequence ID" value="NZ_JAMXLT020000012.1"/>
</dbReference>
<comment type="caution">
    <text evidence="1">The sequence shown here is derived from an EMBL/GenBank/DDBJ whole genome shotgun (WGS) entry which is preliminary data.</text>
</comment>
<protein>
    <recommendedName>
        <fullName evidence="3">Helix-turn-helix domain-containing protein</fullName>
    </recommendedName>
</protein>
<sequence length="58" mass="6964">MDYHKSFSPDKSSYSYEITLTRQQLASIIVLRVETVIRNIKNIEKQEVLKIINRNIYY</sequence>
<evidence type="ECO:0008006" key="3">
    <source>
        <dbReference type="Google" id="ProtNLM"/>
    </source>
</evidence>
<proteinExistence type="predicted"/>
<accession>A0ABU4JGX5</accession>
<name>A0ABU4JGX5_9FLAO</name>
<organism evidence="1 2">
    <name type="scientific">Epilithonimonas ginsengisoli</name>
    <dbReference type="NCBI Taxonomy" id="1245592"/>
    <lineage>
        <taxon>Bacteria</taxon>
        <taxon>Pseudomonadati</taxon>
        <taxon>Bacteroidota</taxon>
        <taxon>Flavobacteriia</taxon>
        <taxon>Flavobacteriales</taxon>
        <taxon>Weeksellaceae</taxon>
        <taxon>Chryseobacterium group</taxon>
        <taxon>Epilithonimonas</taxon>
    </lineage>
</organism>
<evidence type="ECO:0000313" key="2">
    <source>
        <dbReference type="Proteomes" id="UP001204439"/>
    </source>
</evidence>
<dbReference type="SUPFAM" id="SSF46785">
    <property type="entry name" value="Winged helix' DNA-binding domain"/>
    <property type="match status" value="1"/>
</dbReference>
<dbReference type="InterPro" id="IPR036388">
    <property type="entry name" value="WH-like_DNA-bd_sf"/>
</dbReference>
<dbReference type="Gene3D" id="1.10.10.10">
    <property type="entry name" value="Winged helix-like DNA-binding domain superfamily/Winged helix DNA-binding domain"/>
    <property type="match status" value="1"/>
</dbReference>
<reference evidence="1 2" key="1">
    <citation type="submission" date="2023-11" db="EMBL/GenBank/DDBJ databases">
        <title>First isolation, identification, and characterization of non-pathogenic Epilithonimonas ginsengisoli isolated from diseased farmed rainbow trout (Oncorhynchus mykiss) in Chile.</title>
        <authorList>
            <person name="Miranda C.D."/>
            <person name="Irgang R."/>
            <person name="Concha C."/>
            <person name="Rojas R."/>
            <person name="Avendano R."/>
        </authorList>
    </citation>
    <scope>NUCLEOTIDE SEQUENCE [LARGE SCALE GENOMIC DNA]</scope>
    <source>
        <strain evidence="1 2">FP99</strain>
    </source>
</reference>
<gene>
    <name evidence="1" type="ORF">NG800_008345</name>
</gene>
<dbReference type="InterPro" id="IPR036390">
    <property type="entry name" value="WH_DNA-bd_sf"/>
</dbReference>
<keyword evidence="2" id="KW-1185">Reference proteome</keyword>
<dbReference type="EMBL" id="JAMXLT020000012">
    <property type="protein sequence ID" value="MDW8548918.1"/>
    <property type="molecule type" value="Genomic_DNA"/>
</dbReference>
<dbReference type="Proteomes" id="UP001204439">
    <property type="component" value="Unassembled WGS sequence"/>
</dbReference>
<evidence type="ECO:0000313" key="1">
    <source>
        <dbReference type="EMBL" id="MDW8548918.1"/>
    </source>
</evidence>